<evidence type="ECO:0000259" key="9">
    <source>
        <dbReference type="PROSITE" id="PS51144"/>
    </source>
</evidence>
<name>A0A974BVI2_XENLA</name>
<evidence type="ECO:0000256" key="4">
    <source>
        <dbReference type="ARBA" id="ARBA00022833"/>
    </source>
</evidence>
<protein>
    <recommendedName>
        <fullName evidence="2 7">Carbonic anhydrase</fullName>
        <ecNumber evidence="2 7">4.2.1.1</ecNumber>
    </recommendedName>
</protein>
<keyword evidence="5" id="KW-0325">Glycoprotein</keyword>
<dbReference type="FunFam" id="3.10.200.10:FF:000003">
    <property type="entry name" value="Carbonic anhydrase 12"/>
    <property type="match status" value="1"/>
</dbReference>
<keyword evidence="4 7" id="KW-0862">Zinc</keyword>
<dbReference type="EMBL" id="CM004483">
    <property type="protein sequence ID" value="OCT61814.1"/>
    <property type="molecule type" value="Genomic_DNA"/>
</dbReference>
<organism evidence="10 11">
    <name type="scientific">Xenopus laevis</name>
    <name type="common">African clawed frog</name>
    <dbReference type="NCBI Taxonomy" id="8355"/>
    <lineage>
        <taxon>Eukaryota</taxon>
        <taxon>Metazoa</taxon>
        <taxon>Chordata</taxon>
        <taxon>Craniata</taxon>
        <taxon>Vertebrata</taxon>
        <taxon>Euteleostomi</taxon>
        <taxon>Amphibia</taxon>
        <taxon>Batrachia</taxon>
        <taxon>Anura</taxon>
        <taxon>Pipoidea</taxon>
        <taxon>Pipidae</taxon>
        <taxon>Xenopodinae</taxon>
        <taxon>Xenopus</taxon>
        <taxon>Xenopus</taxon>
    </lineage>
</organism>
<comment type="function">
    <text evidence="7">Reversible hydration of carbon dioxide.</text>
</comment>
<feature type="region of interest" description="Disordered" evidence="8">
    <location>
        <begin position="465"/>
        <end position="490"/>
    </location>
</feature>
<evidence type="ECO:0000256" key="3">
    <source>
        <dbReference type="ARBA" id="ARBA00022723"/>
    </source>
</evidence>
<keyword evidence="6 7" id="KW-0456">Lyase</keyword>
<comment type="similarity">
    <text evidence="1 7">Belongs to the alpha-carbonic anhydrase family.</text>
</comment>
<proteinExistence type="inferred from homology"/>
<dbReference type="PROSITE" id="PS00162">
    <property type="entry name" value="ALPHA_CA_1"/>
    <property type="match status" value="1"/>
</dbReference>
<dbReference type="GO" id="GO:0005886">
    <property type="term" value="C:plasma membrane"/>
    <property type="evidence" value="ECO:0007669"/>
    <property type="project" value="TreeGrafter"/>
</dbReference>
<evidence type="ECO:0000256" key="1">
    <source>
        <dbReference type="ARBA" id="ARBA00010718"/>
    </source>
</evidence>
<dbReference type="AlphaFoldDB" id="A0A974BVI2"/>
<dbReference type="InterPro" id="IPR023561">
    <property type="entry name" value="Carbonic_anhydrase_a-class"/>
</dbReference>
<keyword evidence="3 7" id="KW-0479">Metal-binding</keyword>
<dbReference type="EC" id="4.2.1.1" evidence="2 7"/>
<dbReference type="InterPro" id="IPR036398">
    <property type="entry name" value="CA_dom_sf"/>
</dbReference>
<evidence type="ECO:0000256" key="8">
    <source>
        <dbReference type="SAM" id="MobiDB-lite"/>
    </source>
</evidence>
<dbReference type="SUPFAM" id="SSF51069">
    <property type="entry name" value="Carbonic anhydrase"/>
    <property type="match status" value="1"/>
</dbReference>
<sequence length="524" mass="57321">MEKHDRIVVLTDIDAQGPIVTAPAPIGQVPIGTGHDGNPLGISRVHQYQYQFNWFQVDLGCPFKWRNGDTVVLPCVLLKIMIQLWYFKDLHLHYFDVLLFDILGCKFATNFRKFAVTMRQIRHLATINGRPLTLMGAGVNFDAGAHFDASKLSAASKSMFHKFFASFENFAGNLRNWWQSETGQIHPSLITEQIFFFSPLVTSLVYPKWCYTEESCEPNTWSSLGSCGGSRQSPIDIVNGSAQFNASLENFNFTNYNNNSKLLVLNNPGHTVEVQLDSGVTISGGGLPATYSALAFHFHWGNGTLPGSEHHLGGKQFRMEMHVVHTKNGMNLTAARQDPSGIAVLGFFIDVGTSASTSSMTTLANLLANVSGAGTNITLNTSFSIDSVLGDVDKTSYYRYSGSLTTPTCDEAVVWTIFKNPILIPESVILTFSSSLIRNTTGSPQYVVNNFRPLQELNSRQVQSSFDVSSPSSTPSSSKSNTSSTTPSTSSQSIGVTSSANFHFCLGHLLFFISALVLLSQGLI</sequence>
<comment type="catalytic activity">
    <reaction evidence="7">
        <text>hydrogencarbonate + H(+) = CO2 + H2O</text>
        <dbReference type="Rhea" id="RHEA:10748"/>
        <dbReference type="ChEBI" id="CHEBI:15377"/>
        <dbReference type="ChEBI" id="CHEBI:15378"/>
        <dbReference type="ChEBI" id="CHEBI:16526"/>
        <dbReference type="ChEBI" id="CHEBI:17544"/>
        <dbReference type="EC" id="4.2.1.1"/>
    </reaction>
</comment>
<dbReference type="Gene3D" id="3.10.200.10">
    <property type="entry name" value="Alpha carbonic anhydrase"/>
    <property type="match status" value="1"/>
</dbReference>
<dbReference type="PROSITE" id="PS51144">
    <property type="entry name" value="ALPHA_CA_2"/>
    <property type="match status" value="1"/>
</dbReference>
<dbReference type="PANTHER" id="PTHR18952">
    <property type="entry name" value="CARBONIC ANHYDRASE"/>
    <property type="match status" value="1"/>
</dbReference>
<dbReference type="InterPro" id="IPR018338">
    <property type="entry name" value="Carbonic_anhydrase_a-class_CS"/>
</dbReference>
<evidence type="ECO:0000256" key="7">
    <source>
        <dbReference type="RuleBase" id="RU367011"/>
    </source>
</evidence>
<evidence type="ECO:0000256" key="2">
    <source>
        <dbReference type="ARBA" id="ARBA00012925"/>
    </source>
</evidence>
<dbReference type="Pfam" id="PF00194">
    <property type="entry name" value="Carb_anhydrase"/>
    <property type="match status" value="1"/>
</dbReference>
<evidence type="ECO:0000313" key="11">
    <source>
        <dbReference type="Proteomes" id="UP000694892"/>
    </source>
</evidence>
<comment type="cofactor">
    <cofactor evidence="7">
        <name>Zn(2+)</name>
        <dbReference type="ChEBI" id="CHEBI:29105"/>
    </cofactor>
</comment>
<dbReference type="SMART" id="SM01057">
    <property type="entry name" value="Carb_anhydrase"/>
    <property type="match status" value="1"/>
</dbReference>
<dbReference type="GO" id="GO:0008270">
    <property type="term" value="F:zinc ion binding"/>
    <property type="evidence" value="ECO:0007669"/>
    <property type="project" value="UniProtKB-UniRule"/>
</dbReference>
<dbReference type="GO" id="GO:0004089">
    <property type="term" value="F:carbonate dehydratase activity"/>
    <property type="evidence" value="ECO:0007669"/>
    <property type="project" value="UniProtKB-UniRule"/>
</dbReference>
<gene>
    <name evidence="10" type="ORF">XELAEV_18047842mg</name>
</gene>
<dbReference type="PANTHER" id="PTHR18952:SF200">
    <property type="entry name" value="CARBONIC ANHYDRASE"/>
    <property type="match status" value="1"/>
</dbReference>
<evidence type="ECO:0000256" key="5">
    <source>
        <dbReference type="ARBA" id="ARBA00023180"/>
    </source>
</evidence>
<accession>A0A974BVI2</accession>
<evidence type="ECO:0000313" key="10">
    <source>
        <dbReference type="EMBL" id="OCT61814.1"/>
    </source>
</evidence>
<evidence type="ECO:0000256" key="6">
    <source>
        <dbReference type="ARBA" id="ARBA00023239"/>
    </source>
</evidence>
<dbReference type="Proteomes" id="UP000694892">
    <property type="component" value="Chromosome 9_10S"/>
</dbReference>
<dbReference type="InterPro" id="IPR001148">
    <property type="entry name" value="CA_dom"/>
</dbReference>
<feature type="domain" description="Alpha-carbonic anhydrase" evidence="9">
    <location>
        <begin position="207"/>
        <end position="466"/>
    </location>
</feature>
<reference evidence="11" key="1">
    <citation type="journal article" date="2016" name="Nature">
        <title>Genome evolution in the allotetraploid frog Xenopus laevis.</title>
        <authorList>
            <person name="Session A.M."/>
            <person name="Uno Y."/>
            <person name="Kwon T."/>
            <person name="Chapman J.A."/>
            <person name="Toyoda A."/>
            <person name="Takahashi S."/>
            <person name="Fukui A."/>
            <person name="Hikosaka A."/>
            <person name="Suzuki A."/>
            <person name="Kondo M."/>
            <person name="van Heeringen S.J."/>
            <person name="Quigley I."/>
            <person name="Heinz S."/>
            <person name="Ogino H."/>
            <person name="Ochi H."/>
            <person name="Hellsten U."/>
            <person name="Lyons J.B."/>
            <person name="Simakov O."/>
            <person name="Putnam N."/>
            <person name="Stites J."/>
            <person name="Kuroki Y."/>
            <person name="Tanaka T."/>
            <person name="Michiue T."/>
            <person name="Watanabe M."/>
            <person name="Bogdanovic O."/>
            <person name="Lister R."/>
            <person name="Georgiou G."/>
            <person name="Paranjpe S.S."/>
            <person name="van Kruijsbergen I."/>
            <person name="Shu S."/>
            <person name="Carlson J."/>
            <person name="Kinoshita T."/>
            <person name="Ohta Y."/>
            <person name="Mawaribuchi S."/>
            <person name="Jenkins J."/>
            <person name="Grimwood J."/>
            <person name="Schmutz J."/>
            <person name="Mitros T."/>
            <person name="Mozaffari S.V."/>
            <person name="Suzuki Y."/>
            <person name="Haramoto Y."/>
            <person name="Yamamoto T.S."/>
            <person name="Takagi C."/>
            <person name="Heald R."/>
            <person name="Miller K."/>
            <person name="Haudenschild C."/>
            <person name="Kitzman J."/>
            <person name="Nakayama T."/>
            <person name="Izutsu Y."/>
            <person name="Robert J."/>
            <person name="Fortriede J."/>
            <person name="Burns K."/>
            <person name="Lotay V."/>
            <person name="Karimi K."/>
            <person name="Yasuoka Y."/>
            <person name="Dichmann D.S."/>
            <person name="Flajnik M.F."/>
            <person name="Houston D.W."/>
            <person name="Shendure J."/>
            <person name="DuPasquier L."/>
            <person name="Vize P.D."/>
            <person name="Zorn A.M."/>
            <person name="Ito M."/>
            <person name="Marcotte E.M."/>
            <person name="Wallingford J.B."/>
            <person name="Ito Y."/>
            <person name="Asashima M."/>
            <person name="Ueno N."/>
            <person name="Matsuda Y."/>
            <person name="Veenstra G.J."/>
            <person name="Fujiyama A."/>
            <person name="Harland R.M."/>
            <person name="Taira M."/>
            <person name="Rokhsar D.S."/>
        </authorList>
    </citation>
    <scope>NUCLEOTIDE SEQUENCE [LARGE SCALE GENOMIC DNA]</scope>
    <source>
        <strain evidence="11">J</strain>
    </source>
</reference>